<dbReference type="InterPro" id="IPR022805">
    <property type="entry name" value="PEP_COase_bac/pln-type"/>
</dbReference>
<evidence type="ECO:0000256" key="8">
    <source>
        <dbReference type="ARBA" id="ARBA00023300"/>
    </source>
</evidence>
<dbReference type="PATRIC" id="fig|1304275.5.peg.1932"/>
<proteinExistence type="inferred from homology"/>
<gene>
    <name evidence="10" type="primary">ppc</name>
    <name evidence="12" type="ORF">C41B8_09486</name>
</gene>
<dbReference type="PANTHER" id="PTHR30523">
    <property type="entry name" value="PHOSPHOENOLPYRUVATE CARBOXYLASE"/>
    <property type="match status" value="1"/>
</dbReference>
<dbReference type="AlphaFoldDB" id="A0A084ILL6"/>
<keyword evidence="12" id="KW-0670">Pyruvate</keyword>
<comment type="cofactor">
    <cofactor evidence="1 10">
        <name>Mg(2+)</name>
        <dbReference type="ChEBI" id="CHEBI:18420"/>
    </cofactor>
</comment>
<dbReference type="GO" id="GO:0000287">
    <property type="term" value="F:magnesium ion binding"/>
    <property type="evidence" value="ECO:0007669"/>
    <property type="project" value="UniProtKB-UniRule"/>
</dbReference>
<dbReference type="EMBL" id="APNK01000011">
    <property type="protein sequence ID" value="KEZ77600.1"/>
    <property type="molecule type" value="Genomic_DNA"/>
</dbReference>
<dbReference type="SUPFAM" id="SSF51621">
    <property type="entry name" value="Phosphoenolpyruvate/pyruvate domain"/>
    <property type="match status" value="1"/>
</dbReference>
<dbReference type="PRINTS" id="PR00150">
    <property type="entry name" value="PEPCARBXLASE"/>
</dbReference>
<evidence type="ECO:0000256" key="11">
    <source>
        <dbReference type="PROSITE-ProRule" id="PRU10112"/>
    </source>
</evidence>
<dbReference type="Pfam" id="PF00311">
    <property type="entry name" value="PEPcase"/>
    <property type="match status" value="1"/>
</dbReference>
<evidence type="ECO:0000256" key="1">
    <source>
        <dbReference type="ARBA" id="ARBA00001946"/>
    </source>
</evidence>
<evidence type="ECO:0000256" key="3">
    <source>
        <dbReference type="ARBA" id="ARBA00008346"/>
    </source>
</evidence>
<dbReference type="InterPro" id="IPR033129">
    <property type="entry name" value="PEPCASE_His_AS"/>
</dbReference>
<evidence type="ECO:0000313" key="12">
    <source>
        <dbReference type="EMBL" id="KEZ77600.1"/>
    </source>
</evidence>
<evidence type="ECO:0000256" key="6">
    <source>
        <dbReference type="ARBA" id="ARBA00022842"/>
    </source>
</evidence>
<dbReference type="EC" id="4.1.1.31" evidence="4 10"/>
<reference evidence="12 13" key="1">
    <citation type="submission" date="2013-03" db="EMBL/GenBank/DDBJ databases">
        <title>Salinisphaera hydrothermalis C41B8 Genome Sequencing.</title>
        <authorList>
            <person name="Li C."/>
            <person name="Lai Q."/>
            <person name="Shao Z."/>
        </authorList>
    </citation>
    <scope>NUCLEOTIDE SEQUENCE [LARGE SCALE GENOMIC DNA]</scope>
    <source>
        <strain evidence="12 13">C41B8</strain>
    </source>
</reference>
<dbReference type="GO" id="GO:0006099">
    <property type="term" value="P:tricarboxylic acid cycle"/>
    <property type="evidence" value="ECO:0007669"/>
    <property type="project" value="InterPro"/>
</dbReference>
<feature type="active site" evidence="10">
    <location>
        <position position="159"/>
    </location>
</feature>
<dbReference type="HAMAP" id="MF_00595">
    <property type="entry name" value="PEPcase_type1"/>
    <property type="match status" value="1"/>
</dbReference>
<dbReference type="STRING" id="1304275.C41B8_09486"/>
<comment type="caution">
    <text evidence="12">The sequence shown here is derived from an EMBL/GenBank/DDBJ whole genome shotgun (WGS) entry which is preliminary data.</text>
</comment>
<accession>A0A084ILL6</accession>
<dbReference type="InterPro" id="IPR015813">
    <property type="entry name" value="Pyrv/PenolPyrv_kinase-like_dom"/>
</dbReference>
<evidence type="ECO:0000256" key="2">
    <source>
        <dbReference type="ARBA" id="ARBA00003670"/>
    </source>
</evidence>
<evidence type="ECO:0000313" key="13">
    <source>
        <dbReference type="Proteomes" id="UP000028302"/>
    </source>
</evidence>
<keyword evidence="6 10" id="KW-0460">Magnesium</keyword>
<comment type="function">
    <text evidence="2 10">Forms oxaloacetate, a four-carbon dicarboxylic acid source for the tricarboxylic acid cycle.</text>
</comment>
<sequence>MNPAINEKHPAAGDADLAEADRELRAQVRRAGSLLGDVLQSQARSEVFDTVETLRRGFISLREAEDEQQRAKLMSMIDSLPAETMTEVTRAFAIYFNLANLLEELHAHRTRRRLAADGDPRWLGSFNRTFSDMASRGVSLDDAMKQLKDLSFIPVFTAHPTEAKPRAVLDALRRIFEWFHELTFGNPDEIQRTEIEEHIRQNIQVLWKTEELRGSRPTVEDEIRNGLYYFRASLFSSVPQIYRNLEKAIENNYGKRVDAPPVLAFGSWIGGDRDGNPYVTARETRYALRLQSREILSEYLRRIDELSSRLPFSARWCKPSAEFMAGLEDDEQRIAAHTGTRPERYAAEPYRRKLYLMRRRLSAMVDQIQTELRLRAERSERPPLAYTSADELVDDIRIMRESLVGHGDEAIANDRIKDWQRLVETFGFHLARLDLREESTRHTQCVQELMAAFKITDDYASLDEAGRVEILNRELAREHPPQLGRLDVSSEVEDTLESLAVVREFTRTLGNAAFGSYVISMTHSASDVLALVWLMRVTGVYEPGSDMAPPLAIAPLFETVPDLEHIEPVLDKLLENPHYRAFVEAGASDHTLRQEVMLGYSDSCKDGGIMTSRWQLYRAQQEAVALCERHGVDCVLFHGRGGTVGRGGGPTHQAIMSQPPGTVRSKIKFTEQGEMIFAKYSNPETAVHELTLGVTGTLKASGTRPSDADFSDMASKLSDRGERFYRNLTENTEGFFDYFQAATPTAEIGALNIGSRPGSRPSKAKLDKSSIRAISWVFAWAQSRHTLPGWLGLGTALTEGGVDNESLQMLYREWPYFRTIIDNVQMSLAKADMTIASEYAQLAAGQGHIFEAIHAEYDRAVTGILGITGEHGLLDDDPVLRTSLDRRRPYLDPLNHIQIAALTRYREAGDRIWLDPVLRSINAIAAGMRNTG</sequence>
<dbReference type="Gene3D" id="1.20.1440.90">
    <property type="entry name" value="Phosphoenolpyruvate/pyruvate domain"/>
    <property type="match status" value="1"/>
</dbReference>
<dbReference type="NCBIfam" id="NF000584">
    <property type="entry name" value="PRK00009.1"/>
    <property type="match status" value="1"/>
</dbReference>
<dbReference type="eggNOG" id="COG2352">
    <property type="taxonomic scope" value="Bacteria"/>
</dbReference>
<dbReference type="GO" id="GO:0008964">
    <property type="term" value="F:phosphoenolpyruvate carboxylase activity"/>
    <property type="evidence" value="ECO:0007669"/>
    <property type="project" value="UniProtKB-UniRule"/>
</dbReference>
<evidence type="ECO:0000256" key="4">
    <source>
        <dbReference type="ARBA" id="ARBA00012305"/>
    </source>
</evidence>
<dbReference type="PANTHER" id="PTHR30523:SF46">
    <property type="entry name" value="PHOSPHOENOLPYRUVATE CARBOXYLASE"/>
    <property type="match status" value="1"/>
</dbReference>
<dbReference type="Proteomes" id="UP000028302">
    <property type="component" value="Unassembled WGS sequence"/>
</dbReference>
<dbReference type="PROSITE" id="PS00393">
    <property type="entry name" value="PEPCASE_2"/>
    <property type="match status" value="1"/>
</dbReference>
<dbReference type="InterPro" id="IPR021135">
    <property type="entry name" value="PEP_COase"/>
</dbReference>
<keyword evidence="7 10" id="KW-0456">Lyase</keyword>
<comment type="catalytic activity">
    <reaction evidence="9 10">
        <text>oxaloacetate + phosphate = phosphoenolpyruvate + hydrogencarbonate</text>
        <dbReference type="Rhea" id="RHEA:28370"/>
        <dbReference type="ChEBI" id="CHEBI:16452"/>
        <dbReference type="ChEBI" id="CHEBI:17544"/>
        <dbReference type="ChEBI" id="CHEBI:43474"/>
        <dbReference type="ChEBI" id="CHEBI:58702"/>
        <dbReference type="EC" id="4.1.1.31"/>
    </reaction>
</comment>
<evidence type="ECO:0000256" key="7">
    <source>
        <dbReference type="ARBA" id="ARBA00023239"/>
    </source>
</evidence>
<evidence type="ECO:0000256" key="10">
    <source>
        <dbReference type="HAMAP-Rule" id="MF_00595"/>
    </source>
</evidence>
<evidence type="ECO:0000256" key="5">
    <source>
        <dbReference type="ARBA" id="ARBA00022419"/>
    </source>
</evidence>
<comment type="subunit">
    <text evidence="10">Homotetramer.</text>
</comment>
<dbReference type="GO" id="GO:0006107">
    <property type="term" value="P:oxaloacetate metabolic process"/>
    <property type="evidence" value="ECO:0007669"/>
    <property type="project" value="UniProtKB-UniRule"/>
</dbReference>
<organism evidence="12 13">
    <name type="scientific">Salinisphaera hydrothermalis (strain C41B8)</name>
    <dbReference type="NCBI Taxonomy" id="1304275"/>
    <lineage>
        <taxon>Bacteria</taxon>
        <taxon>Pseudomonadati</taxon>
        <taxon>Pseudomonadota</taxon>
        <taxon>Gammaproteobacteria</taxon>
        <taxon>Salinisphaerales</taxon>
        <taxon>Salinisphaeraceae</taxon>
        <taxon>Salinisphaera</taxon>
    </lineage>
</organism>
<protein>
    <recommendedName>
        <fullName evidence="5 10">Phosphoenolpyruvate carboxylase</fullName>
        <shortName evidence="10">PEPC</shortName>
        <shortName evidence="10">PEPCase</shortName>
        <ecNumber evidence="4 10">4.1.1.31</ecNumber>
    </recommendedName>
</protein>
<dbReference type="RefSeq" id="WP_037337037.1">
    <property type="nucleotide sequence ID" value="NZ_APNK01000011.1"/>
</dbReference>
<dbReference type="GO" id="GO:0005829">
    <property type="term" value="C:cytosol"/>
    <property type="evidence" value="ECO:0007669"/>
    <property type="project" value="TreeGrafter"/>
</dbReference>
<keyword evidence="13" id="KW-1185">Reference proteome</keyword>
<dbReference type="GO" id="GO:0015977">
    <property type="term" value="P:carbon fixation"/>
    <property type="evidence" value="ECO:0007669"/>
    <property type="project" value="UniProtKB-UniRule"/>
</dbReference>
<feature type="active site" evidence="10 11">
    <location>
        <position position="605"/>
    </location>
</feature>
<name>A0A084ILL6_SALHC</name>
<evidence type="ECO:0000256" key="9">
    <source>
        <dbReference type="ARBA" id="ARBA00048995"/>
    </source>
</evidence>
<keyword evidence="8 10" id="KW-0120">Carbon dioxide fixation</keyword>
<comment type="similarity">
    <text evidence="3 10">Belongs to the PEPCase type 1 family.</text>
</comment>